<dbReference type="STRING" id="101091.A0A1C7N7W8"/>
<dbReference type="OrthoDB" id="158672at2759"/>
<keyword evidence="4" id="KW-0067">ATP-binding</keyword>
<dbReference type="Pfam" id="PF00690">
    <property type="entry name" value="Cation_ATPase_N"/>
    <property type="match status" value="1"/>
</dbReference>
<feature type="region of interest" description="Disordered" evidence="5">
    <location>
        <begin position="25"/>
        <end position="66"/>
    </location>
</feature>
<comment type="subcellular location">
    <subcellularLocation>
        <location evidence="1">Cell membrane</location>
        <topology evidence="1">Multi-pass membrane protein</topology>
    </subcellularLocation>
</comment>
<dbReference type="GO" id="GO:0030007">
    <property type="term" value="P:intracellular potassium ion homeostasis"/>
    <property type="evidence" value="ECO:0007669"/>
    <property type="project" value="TreeGrafter"/>
</dbReference>
<sequence>MDEKTEERVAVITIEDSNKIKFAKVHRPERTKTIQTIDTNTSRRPSISAPSRPQKKTEQKQVDITEHLLSPEECAEKYNTQIDLKKPGDSKGLTAQQAANILVETGPNVLTPPKKRHPILKYLDCVVKLFNLLLILAGILDYILLGIDFRANFANTYLGAILIGVSLLNAFIEFYQEQKSQALLDSFLNMVPSKCMVIREGRVEQIDAANLVVGDVVLVRMGDKVPADILIFSASDLKVDNSPLTGESDPQTRGPTNTQKNVLEAENMIFSGTMAVAGEGYGIVVRCGDATVLGQIAGLTAGEAKAESPLSQEISKFVKIIATIAFLTAAIFFGIGFPVNNNNISLTLNFAISVFVAWVPEGLPATVTILLTISAKRMAARNVLVKDLQG</sequence>
<feature type="non-terminal residue" evidence="8">
    <location>
        <position position="390"/>
    </location>
</feature>
<dbReference type="Gene3D" id="1.20.1110.10">
    <property type="entry name" value="Calcium-transporting ATPase, transmembrane domain"/>
    <property type="match status" value="1"/>
</dbReference>
<gene>
    <name evidence="8" type="primary">ATP1A2</name>
    <name evidence="8" type="ORF">A0J61_08526</name>
</gene>
<keyword evidence="2" id="KW-1003">Cell membrane</keyword>
<dbReference type="InterPro" id="IPR023298">
    <property type="entry name" value="ATPase_P-typ_TM_dom_sf"/>
</dbReference>
<evidence type="ECO:0000259" key="7">
    <source>
        <dbReference type="SMART" id="SM00831"/>
    </source>
</evidence>
<dbReference type="InParanoid" id="A0A1C7N7W8"/>
<evidence type="ECO:0000256" key="5">
    <source>
        <dbReference type="SAM" id="MobiDB-lite"/>
    </source>
</evidence>
<dbReference type="InterPro" id="IPR001757">
    <property type="entry name" value="P_typ_ATPase"/>
</dbReference>
<dbReference type="GO" id="GO:0005391">
    <property type="term" value="F:P-type sodium:potassium-exchanging transporter activity"/>
    <property type="evidence" value="ECO:0007669"/>
    <property type="project" value="TreeGrafter"/>
</dbReference>
<evidence type="ECO:0000256" key="3">
    <source>
        <dbReference type="ARBA" id="ARBA00022741"/>
    </source>
</evidence>
<dbReference type="SUPFAM" id="SSF81665">
    <property type="entry name" value="Calcium ATPase, transmembrane domain M"/>
    <property type="match status" value="1"/>
</dbReference>
<comment type="caution">
    <text evidence="8">The sequence shown here is derived from an EMBL/GenBank/DDBJ whole genome shotgun (WGS) entry which is preliminary data.</text>
</comment>
<name>A0A1C7N7W8_9FUNG</name>
<evidence type="ECO:0000256" key="6">
    <source>
        <dbReference type="SAM" id="Phobius"/>
    </source>
</evidence>
<dbReference type="InterPro" id="IPR059000">
    <property type="entry name" value="ATPase_P-type_domA"/>
</dbReference>
<dbReference type="GO" id="GO:0005524">
    <property type="term" value="F:ATP binding"/>
    <property type="evidence" value="ECO:0007669"/>
    <property type="project" value="UniProtKB-KW"/>
</dbReference>
<dbReference type="SMART" id="SM00831">
    <property type="entry name" value="Cation_ATPase_N"/>
    <property type="match status" value="1"/>
</dbReference>
<dbReference type="GO" id="GO:1990573">
    <property type="term" value="P:potassium ion import across plasma membrane"/>
    <property type="evidence" value="ECO:0007669"/>
    <property type="project" value="TreeGrafter"/>
</dbReference>
<feature type="compositionally biased region" description="Basic and acidic residues" evidence="5">
    <location>
        <begin position="55"/>
        <end position="66"/>
    </location>
</feature>
<dbReference type="SUPFAM" id="SSF81653">
    <property type="entry name" value="Calcium ATPase, transduction domain A"/>
    <property type="match status" value="1"/>
</dbReference>
<dbReference type="Proteomes" id="UP000093000">
    <property type="component" value="Unassembled WGS sequence"/>
</dbReference>
<reference evidence="8 9" key="1">
    <citation type="submission" date="2016-03" db="EMBL/GenBank/DDBJ databases">
        <title>Choanephora cucurbitarum.</title>
        <authorList>
            <person name="Min B."/>
            <person name="Park H."/>
            <person name="Park J.-H."/>
            <person name="Shin H.-D."/>
            <person name="Choi I.-G."/>
        </authorList>
    </citation>
    <scope>NUCLEOTIDE SEQUENCE [LARGE SCALE GENOMIC DNA]</scope>
    <source>
        <strain evidence="8 9">KUS-F28377</strain>
    </source>
</reference>
<evidence type="ECO:0000256" key="1">
    <source>
        <dbReference type="ARBA" id="ARBA00004651"/>
    </source>
</evidence>
<feature type="transmembrane region" description="Helical" evidence="6">
    <location>
        <begin position="157"/>
        <end position="175"/>
    </location>
</feature>
<feature type="transmembrane region" description="Helical" evidence="6">
    <location>
        <begin position="350"/>
        <end position="373"/>
    </location>
</feature>
<dbReference type="GO" id="GO:1902600">
    <property type="term" value="P:proton transmembrane transport"/>
    <property type="evidence" value="ECO:0007669"/>
    <property type="project" value="TreeGrafter"/>
</dbReference>
<dbReference type="InterPro" id="IPR004014">
    <property type="entry name" value="ATPase_P-typ_cation-transptr_N"/>
</dbReference>
<proteinExistence type="predicted"/>
<dbReference type="Pfam" id="PF00122">
    <property type="entry name" value="E1-E2_ATPase"/>
    <property type="match status" value="1"/>
</dbReference>
<dbReference type="PANTHER" id="PTHR43294:SF21">
    <property type="entry name" value="CATION TRANSPORTING ATPASE"/>
    <property type="match status" value="1"/>
</dbReference>
<keyword evidence="6" id="KW-0472">Membrane</keyword>
<protein>
    <submittedName>
        <fullName evidence="8">Sodium/potassium-transporting ATPase subunit alpha-2</fullName>
    </submittedName>
</protein>
<dbReference type="PANTHER" id="PTHR43294">
    <property type="entry name" value="SODIUM/POTASSIUM-TRANSPORTING ATPASE SUBUNIT ALPHA"/>
    <property type="match status" value="1"/>
</dbReference>
<evidence type="ECO:0000313" key="9">
    <source>
        <dbReference type="Proteomes" id="UP000093000"/>
    </source>
</evidence>
<dbReference type="GO" id="GO:0036376">
    <property type="term" value="P:sodium ion export across plasma membrane"/>
    <property type="evidence" value="ECO:0007669"/>
    <property type="project" value="TreeGrafter"/>
</dbReference>
<evidence type="ECO:0000313" key="8">
    <source>
        <dbReference type="EMBL" id="OBZ83424.1"/>
    </source>
</evidence>
<dbReference type="AlphaFoldDB" id="A0A1C7N7W8"/>
<evidence type="ECO:0000256" key="4">
    <source>
        <dbReference type="ARBA" id="ARBA00022840"/>
    </source>
</evidence>
<dbReference type="GO" id="GO:0006883">
    <property type="term" value="P:intracellular sodium ion homeostasis"/>
    <property type="evidence" value="ECO:0007669"/>
    <property type="project" value="TreeGrafter"/>
</dbReference>
<keyword evidence="9" id="KW-1185">Reference proteome</keyword>
<organism evidence="8 9">
    <name type="scientific">Choanephora cucurbitarum</name>
    <dbReference type="NCBI Taxonomy" id="101091"/>
    <lineage>
        <taxon>Eukaryota</taxon>
        <taxon>Fungi</taxon>
        <taxon>Fungi incertae sedis</taxon>
        <taxon>Mucoromycota</taxon>
        <taxon>Mucoromycotina</taxon>
        <taxon>Mucoromycetes</taxon>
        <taxon>Mucorales</taxon>
        <taxon>Mucorineae</taxon>
        <taxon>Choanephoraceae</taxon>
        <taxon>Choanephoroideae</taxon>
        <taxon>Choanephora</taxon>
    </lineage>
</organism>
<dbReference type="InterPro" id="IPR008250">
    <property type="entry name" value="ATPase_P-typ_transduc_dom_A_sf"/>
</dbReference>
<dbReference type="Gene3D" id="2.70.150.10">
    <property type="entry name" value="Calcium-transporting ATPase, cytoplasmic transduction domain A"/>
    <property type="match status" value="1"/>
</dbReference>
<feature type="transmembrane region" description="Helical" evidence="6">
    <location>
        <begin position="125"/>
        <end position="145"/>
    </location>
</feature>
<dbReference type="GO" id="GO:0005886">
    <property type="term" value="C:plasma membrane"/>
    <property type="evidence" value="ECO:0007669"/>
    <property type="project" value="UniProtKB-SubCell"/>
</dbReference>
<feature type="compositionally biased region" description="Low complexity" evidence="5">
    <location>
        <begin position="42"/>
        <end position="52"/>
    </location>
</feature>
<dbReference type="EMBL" id="LUGH01000665">
    <property type="protein sequence ID" value="OBZ83424.1"/>
    <property type="molecule type" value="Genomic_DNA"/>
</dbReference>
<keyword evidence="6" id="KW-0812">Transmembrane</keyword>
<accession>A0A1C7N7W8</accession>
<keyword evidence="6" id="KW-1133">Transmembrane helix</keyword>
<dbReference type="GO" id="GO:0016887">
    <property type="term" value="F:ATP hydrolysis activity"/>
    <property type="evidence" value="ECO:0007669"/>
    <property type="project" value="InterPro"/>
</dbReference>
<keyword evidence="3" id="KW-0547">Nucleotide-binding</keyword>
<dbReference type="InterPro" id="IPR050510">
    <property type="entry name" value="Cation_transp_ATPase_P-type"/>
</dbReference>
<dbReference type="NCBIfam" id="TIGR01494">
    <property type="entry name" value="ATPase_P-type"/>
    <property type="match status" value="1"/>
</dbReference>
<feature type="transmembrane region" description="Helical" evidence="6">
    <location>
        <begin position="317"/>
        <end position="338"/>
    </location>
</feature>
<dbReference type="FunFam" id="2.70.150.10:FF:000003">
    <property type="entry name" value="Sodium/potassium-transporting ATPase subunit alpha"/>
    <property type="match status" value="1"/>
</dbReference>
<feature type="domain" description="Cation-transporting P-type ATPase N-terminal" evidence="7">
    <location>
        <begin position="65"/>
        <end position="146"/>
    </location>
</feature>
<evidence type="ECO:0000256" key="2">
    <source>
        <dbReference type="ARBA" id="ARBA00022475"/>
    </source>
</evidence>